<dbReference type="RefSeq" id="XP_031569193.1">
    <property type="nucleotide sequence ID" value="XM_031713333.1"/>
</dbReference>
<evidence type="ECO:0000313" key="8">
    <source>
        <dbReference type="Proteomes" id="UP000515163"/>
    </source>
</evidence>
<dbReference type="InterPro" id="IPR012340">
    <property type="entry name" value="NA-bd_OB-fold"/>
</dbReference>
<organism evidence="8 9">
    <name type="scientific">Actinia tenebrosa</name>
    <name type="common">Australian red waratah sea anemone</name>
    <dbReference type="NCBI Taxonomy" id="6105"/>
    <lineage>
        <taxon>Eukaryota</taxon>
        <taxon>Metazoa</taxon>
        <taxon>Cnidaria</taxon>
        <taxon>Anthozoa</taxon>
        <taxon>Hexacorallia</taxon>
        <taxon>Actiniaria</taxon>
        <taxon>Actiniidae</taxon>
        <taxon>Actinia</taxon>
    </lineage>
</organism>
<dbReference type="InterPro" id="IPR040260">
    <property type="entry name" value="RFA2-like"/>
</dbReference>
<evidence type="ECO:0000313" key="9">
    <source>
        <dbReference type="RefSeq" id="XP_031569193.1"/>
    </source>
</evidence>
<keyword evidence="3" id="KW-0235">DNA replication</keyword>
<dbReference type="SUPFAM" id="SSF50249">
    <property type="entry name" value="Nucleic acid-binding proteins"/>
    <property type="match status" value="1"/>
</dbReference>
<dbReference type="InterPro" id="IPR036388">
    <property type="entry name" value="WH-like_DNA-bd_sf"/>
</dbReference>
<evidence type="ECO:0000256" key="1">
    <source>
        <dbReference type="ARBA" id="ARBA00004123"/>
    </source>
</evidence>
<dbReference type="GO" id="GO:0003697">
    <property type="term" value="F:single-stranded DNA binding"/>
    <property type="evidence" value="ECO:0007669"/>
    <property type="project" value="TreeGrafter"/>
</dbReference>
<feature type="region of interest" description="Disordered" evidence="6">
    <location>
        <begin position="18"/>
        <end position="47"/>
    </location>
</feature>
<gene>
    <name evidence="9" type="primary">LOC116303746</name>
</gene>
<dbReference type="Gene3D" id="1.10.10.10">
    <property type="entry name" value="Winged helix-like DNA-binding domain superfamily/Winged helix DNA-binding domain"/>
    <property type="match status" value="1"/>
</dbReference>
<dbReference type="Proteomes" id="UP000515163">
    <property type="component" value="Unplaced"/>
</dbReference>
<dbReference type="GO" id="GO:0000724">
    <property type="term" value="P:double-strand break repair via homologous recombination"/>
    <property type="evidence" value="ECO:0007669"/>
    <property type="project" value="TreeGrafter"/>
</dbReference>
<keyword evidence="8" id="KW-1185">Reference proteome</keyword>
<dbReference type="InterPro" id="IPR036390">
    <property type="entry name" value="WH_DNA-bd_sf"/>
</dbReference>
<dbReference type="GeneID" id="116303746"/>
<dbReference type="PIRSF" id="PIRSF036949">
    <property type="entry name" value="RPA32"/>
    <property type="match status" value="1"/>
</dbReference>
<dbReference type="GO" id="GO:0005662">
    <property type="term" value="C:DNA replication factor A complex"/>
    <property type="evidence" value="ECO:0007669"/>
    <property type="project" value="TreeGrafter"/>
</dbReference>
<dbReference type="GO" id="GO:0000781">
    <property type="term" value="C:chromosome, telomeric region"/>
    <property type="evidence" value="ECO:0007669"/>
    <property type="project" value="TreeGrafter"/>
</dbReference>
<evidence type="ECO:0000256" key="5">
    <source>
        <dbReference type="ARBA" id="ARBA00023242"/>
    </source>
</evidence>
<dbReference type="InterPro" id="IPR014646">
    <property type="entry name" value="Rfa2/RPA32"/>
</dbReference>
<dbReference type="PANTHER" id="PTHR13989">
    <property type="entry name" value="REPLICATION PROTEIN A-RELATED"/>
    <property type="match status" value="1"/>
</dbReference>
<comment type="similarity">
    <text evidence="2">Belongs to the replication factor A protein 2 family.</text>
</comment>
<comment type="subcellular location">
    <subcellularLocation>
        <location evidence="1">Nucleus</location>
    </subcellularLocation>
</comment>
<dbReference type="InterPro" id="IPR014892">
    <property type="entry name" value="RPA_C"/>
</dbReference>
<dbReference type="FunCoup" id="A0A6P8ISI1">
    <property type="interactions" value="2366"/>
</dbReference>
<dbReference type="GO" id="GO:0035861">
    <property type="term" value="C:site of double-strand break"/>
    <property type="evidence" value="ECO:0007669"/>
    <property type="project" value="TreeGrafter"/>
</dbReference>
<dbReference type="OrthoDB" id="25571at2759"/>
<dbReference type="AlphaFoldDB" id="A0A6P8ISI1"/>
<feature type="domain" description="Replication protein A C-terminal" evidence="7">
    <location>
        <begin position="178"/>
        <end position="284"/>
    </location>
</feature>
<evidence type="ECO:0000259" key="7">
    <source>
        <dbReference type="Pfam" id="PF08784"/>
    </source>
</evidence>
<dbReference type="FunFam" id="1.10.10.10:FF:000168">
    <property type="entry name" value="Replication protein A 32 kDa subunit"/>
    <property type="match status" value="1"/>
</dbReference>
<name>A0A6P8ISI1_ACTTE</name>
<reference evidence="9" key="1">
    <citation type="submission" date="2025-08" db="UniProtKB">
        <authorList>
            <consortium name="RefSeq"/>
        </authorList>
    </citation>
    <scope>IDENTIFICATION</scope>
    <source>
        <tissue evidence="9">Tentacle</tissue>
    </source>
</reference>
<proteinExistence type="inferred from homology"/>
<dbReference type="PANTHER" id="PTHR13989:SF16">
    <property type="entry name" value="REPLICATION PROTEIN A2"/>
    <property type="match status" value="1"/>
</dbReference>
<dbReference type="GO" id="GO:0006289">
    <property type="term" value="P:nucleotide-excision repair"/>
    <property type="evidence" value="ECO:0007669"/>
    <property type="project" value="TreeGrafter"/>
</dbReference>
<evidence type="ECO:0000256" key="3">
    <source>
        <dbReference type="ARBA" id="ARBA00022705"/>
    </source>
</evidence>
<sequence length="292" mass="31980">MWNDGGFGGGYESMDTSGQFGGGGYMQDNQFASPTSSSQEKKRSSSKAQSVIPCTIKQLNSAIYDRANDVFKLPYTDLIQVTFVGVIRSAQESSTNIVYTVNDMTGEDIVVKKWVNENEESDEERERRSACRENTYVQVTGNLKSFQENSRSVIAFNLVPITDFNQLTHHTLEVVHAHLVLQKEPEICGNTPGVGMTPGKGGYQGGTMINTPGKMETSGFGGSALGLSGVKLQVHELISSTNSEEGMGLATIRQRLRAVPEMQIRNAIEFLSNEGHIYTTVDDEHYRSTDSG</sequence>
<dbReference type="KEGG" id="aten:116303746"/>
<evidence type="ECO:0000256" key="6">
    <source>
        <dbReference type="SAM" id="MobiDB-lite"/>
    </source>
</evidence>
<keyword evidence="4" id="KW-0238">DNA-binding</keyword>
<dbReference type="GO" id="GO:0006260">
    <property type="term" value="P:DNA replication"/>
    <property type="evidence" value="ECO:0007669"/>
    <property type="project" value="UniProtKB-KW"/>
</dbReference>
<accession>A0A6P8ISI1</accession>
<dbReference type="SUPFAM" id="SSF46785">
    <property type="entry name" value="Winged helix' DNA-binding domain"/>
    <property type="match status" value="1"/>
</dbReference>
<protein>
    <submittedName>
        <fullName evidence="9">Replication protein A 32 kDa subunit-like</fullName>
    </submittedName>
</protein>
<dbReference type="Gene3D" id="2.40.50.140">
    <property type="entry name" value="Nucleic acid-binding proteins"/>
    <property type="match status" value="1"/>
</dbReference>
<dbReference type="Pfam" id="PF08784">
    <property type="entry name" value="RPA_C"/>
    <property type="match status" value="1"/>
</dbReference>
<evidence type="ECO:0000256" key="4">
    <source>
        <dbReference type="ARBA" id="ARBA00023125"/>
    </source>
</evidence>
<dbReference type="InParanoid" id="A0A6P8ISI1"/>
<keyword evidence="5" id="KW-0539">Nucleus</keyword>
<evidence type="ECO:0000256" key="2">
    <source>
        <dbReference type="ARBA" id="ARBA00007815"/>
    </source>
</evidence>
<dbReference type="CDD" id="cd04478">
    <property type="entry name" value="RPA2_DBD_D"/>
    <property type="match status" value="1"/>
</dbReference>